<feature type="compositionally biased region" description="Basic and acidic residues" evidence="1">
    <location>
        <begin position="181"/>
        <end position="213"/>
    </location>
</feature>
<dbReference type="OrthoDB" id="5367584at2759"/>
<dbReference type="EMBL" id="LASV01000261">
    <property type="protein sequence ID" value="KKA20408.1"/>
    <property type="molecule type" value="Genomic_DNA"/>
</dbReference>
<dbReference type="AlphaFoldDB" id="A0A0F4YS10"/>
<organism evidence="2 3">
    <name type="scientific">Rasamsonia emersonii (strain ATCC 16479 / CBS 393.64 / IMI 116815)</name>
    <dbReference type="NCBI Taxonomy" id="1408163"/>
    <lineage>
        <taxon>Eukaryota</taxon>
        <taxon>Fungi</taxon>
        <taxon>Dikarya</taxon>
        <taxon>Ascomycota</taxon>
        <taxon>Pezizomycotina</taxon>
        <taxon>Eurotiomycetes</taxon>
        <taxon>Eurotiomycetidae</taxon>
        <taxon>Eurotiales</taxon>
        <taxon>Trichocomaceae</taxon>
        <taxon>Rasamsonia</taxon>
    </lineage>
</organism>
<feature type="compositionally biased region" description="Basic and acidic residues" evidence="1">
    <location>
        <begin position="98"/>
        <end position="126"/>
    </location>
</feature>
<feature type="compositionally biased region" description="Low complexity" evidence="1">
    <location>
        <begin position="677"/>
        <end position="714"/>
    </location>
</feature>
<dbReference type="STRING" id="1408163.A0A0F4YS10"/>
<protein>
    <submittedName>
        <fullName evidence="2">Uncharacterized protein</fullName>
    </submittedName>
</protein>
<evidence type="ECO:0000313" key="3">
    <source>
        <dbReference type="Proteomes" id="UP000053958"/>
    </source>
</evidence>
<feature type="region of interest" description="Disordered" evidence="1">
    <location>
        <begin position="1"/>
        <end position="235"/>
    </location>
</feature>
<keyword evidence="3" id="KW-1185">Reference proteome</keyword>
<proteinExistence type="predicted"/>
<evidence type="ECO:0000256" key="1">
    <source>
        <dbReference type="SAM" id="MobiDB-lite"/>
    </source>
</evidence>
<dbReference type="InterPro" id="IPR024312">
    <property type="entry name" value="TACC_fungi"/>
</dbReference>
<feature type="compositionally biased region" description="Basic and acidic residues" evidence="1">
    <location>
        <begin position="643"/>
        <end position="665"/>
    </location>
</feature>
<feature type="region of interest" description="Disordered" evidence="1">
    <location>
        <begin position="597"/>
        <end position="620"/>
    </location>
</feature>
<comment type="caution">
    <text evidence="2">The sequence shown here is derived from an EMBL/GenBank/DDBJ whole genome shotgun (WGS) entry which is preliminary data.</text>
</comment>
<dbReference type="RefSeq" id="XP_013327020.1">
    <property type="nucleotide sequence ID" value="XM_013471566.1"/>
</dbReference>
<feature type="compositionally biased region" description="Polar residues" evidence="1">
    <location>
        <begin position="1"/>
        <end position="12"/>
    </location>
</feature>
<feature type="region of interest" description="Disordered" evidence="1">
    <location>
        <begin position="342"/>
        <end position="363"/>
    </location>
</feature>
<dbReference type="GeneID" id="25317914"/>
<feature type="compositionally biased region" description="Polar residues" evidence="1">
    <location>
        <begin position="342"/>
        <end position="353"/>
    </location>
</feature>
<feature type="region of interest" description="Disordered" evidence="1">
    <location>
        <begin position="258"/>
        <end position="322"/>
    </location>
</feature>
<evidence type="ECO:0000313" key="2">
    <source>
        <dbReference type="EMBL" id="KKA20408.1"/>
    </source>
</evidence>
<feature type="region of interest" description="Disordered" evidence="1">
    <location>
        <begin position="642"/>
        <end position="816"/>
    </location>
</feature>
<accession>A0A0F4YS10</accession>
<sequence length="816" mass="90444">MAQPLSPLSPSRRNARALSPTSPPTTARRRGIDEILAADNDKENVSPNPAKRPLYDGGCDDHDDLKYSTAREMRSPGRNDESDDFVSNPPSSPFQYDVKSDTVDLGRVADEPEQHISPKKLNHDIYVDEDEEIQNSPGVGNTPNMTIDENNDIPDAENQQPETRNEAEDNHSVVHQPQFTESDRLDIGNSIMEERRNEDMSTVCREDDSHVDLGNDTLISDINDTNDANNAADPMDETRLSTFSAVPNADMTSFAKLRMSPTKQLQDITNSPGRASKASPYRSPEPATPSTAKRQSRGRGLSDVDISSTPRKPAYGNENDTTNLLDFTEQLNYFSRASQRYAAQNGRVSSPNRRSPVKRARESIRSPAKFSLLDFDIPPAPTPRSIPTITPRELESLKSGYLSEISSLKATLSGKEAEVASLKQAVADAERRVGEALEEVRNEAIRKEELEVQQAEWERRGKEMETILREVRAEIVEGERERERLTKKVEEAEKRKEQLEGRIVELESQLDAARKAAAEAPAAAASDSNGQGMKTAEETAREVQDAVEKVARELHALYKSKHETKVAALKKSYEARWEKRVREAENKLKEATEEIERLKTERDATMSGPVNPNVSVIGRDSEELEAEKRVLEAQIKGLQQEMESLKRDNERLHSELKTERAEKGELVAAVDEWLAMQQMQNQTPTQPQSQPQTQQEQSSRRNSSASSSSAQESSGYQEAPVKEPPLKESDLVPPAEPENTFRRSISGRGGVSGIRPPSSGLGEKKQQQPPRLGMYSNGLPSGHGRKNSTGRSGIAMPTPGRSGIMSSIERMGRGGS</sequence>
<feature type="compositionally biased region" description="Polar residues" evidence="1">
    <location>
        <begin position="261"/>
        <end position="273"/>
    </location>
</feature>
<reference evidence="2 3" key="1">
    <citation type="submission" date="2015-04" db="EMBL/GenBank/DDBJ databases">
        <authorList>
            <person name="Heijne W.H."/>
            <person name="Fedorova N.D."/>
            <person name="Nierman W.C."/>
            <person name="Vollebregt A.W."/>
            <person name="Zhao Z."/>
            <person name="Wu L."/>
            <person name="Kumar M."/>
            <person name="Stam H."/>
            <person name="van den Berg M.A."/>
            <person name="Pel H.J."/>
        </authorList>
    </citation>
    <scope>NUCLEOTIDE SEQUENCE [LARGE SCALE GENOMIC DNA]</scope>
    <source>
        <strain evidence="2 3">CBS 393.64</strain>
    </source>
</reference>
<feature type="compositionally biased region" description="Basic and acidic residues" evidence="1">
    <location>
        <begin position="163"/>
        <end position="172"/>
    </location>
</feature>
<dbReference type="Proteomes" id="UP000053958">
    <property type="component" value="Unassembled WGS sequence"/>
</dbReference>
<name>A0A0F4YS10_RASE3</name>
<feature type="compositionally biased region" description="Low complexity" evidence="1">
    <location>
        <begin position="221"/>
        <end position="233"/>
    </location>
</feature>
<gene>
    <name evidence="2" type="ORF">T310_5570</name>
</gene>
<dbReference type="Pfam" id="PF12709">
    <property type="entry name" value="Fungal_TACC"/>
    <property type="match status" value="1"/>
</dbReference>
<feature type="compositionally biased region" description="Basic and acidic residues" evidence="1">
    <location>
        <begin position="59"/>
        <end position="80"/>
    </location>
</feature>
<feature type="compositionally biased region" description="Basic and acidic residues" evidence="1">
    <location>
        <begin position="720"/>
        <end position="730"/>
    </location>
</feature>
<feature type="region of interest" description="Disordered" evidence="1">
    <location>
        <begin position="513"/>
        <end position="541"/>
    </location>
</feature>
<feature type="compositionally biased region" description="Polar residues" evidence="1">
    <location>
        <begin position="134"/>
        <end position="148"/>
    </location>
</feature>